<dbReference type="SUPFAM" id="SSF55729">
    <property type="entry name" value="Acyl-CoA N-acyltransferases (Nat)"/>
    <property type="match status" value="1"/>
</dbReference>
<reference evidence="2 3" key="1">
    <citation type="submission" date="2017-02" db="EMBL/GenBank/DDBJ databases">
        <authorList>
            <person name="Peterson S.W."/>
        </authorList>
    </citation>
    <scope>NUCLEOTIDE SEQUENCE [LARGE SCALE GENOMIC DNA]</scope>
    <source>
        <strain evidence="2 3">LSP_Lj1</strain>
    </source>
</reference>
<accession>A0A1R4JU80</accession>
<dbReference type="AlphaFoldDB" id="A0A1R4JU80"/>
<dbReference type="PROSITE" id="PS51186">
    <property type="entry name" value="GNAT"/>
    <property type="match status" value="1"/>
</dbReference>
<proteinExistence type="predicted"/>
<dbReference type="InterPro" id="IPR016181">
    <property type="entry name" value="Acyl_CoA_acyltransferase"/>
</dbReference>
<gene>
    <name evidence="2" type="ORF">FM114_09760</name>
</gene>
<evidence type="ECO:0000259" key="1">
    <source>
        <dbReference type="PROSITE" id="PS51186"/>
    </source>
</evidence>
<evidence type="ECO:0000313" key="3">
    <source>
        <dbReference type="Proteomes" id="UP000188342"/>
    </source>
</evidence>
<name>A0A1R4JU80_9ACTN</name>
<dbReference type="Proteomes" id="UP000188342">
    <property type="component" value="Unassembled WGS sequence"/>
</dbReference>
<organism evidence="2 3">
    <name type="scientific">Luteococcus japonicus LSP_Lj1</name>
    <dbReference type="NCBI Taxonomy" id="1255658"/>
    <lineage>
        <taxon>Bacteria</taxon>
        <taxon>Bacillati</taxon>
        <taxon>Actinomycetota</taxon>
        <taxon>Actinomycetes</taxon>
        <taxon>Propionibacteriales</taxon>
        <taxon>Propionibacteriaceae</taxon>
        <taxon>Luteococcus</taxon>
    </lineage>
</organism>
<keyword evidence="3" id="KW-1185">Reference proteome</keyword>
<dbReference type="GO" id="GO:0016747">
    <property type="term" value="F:acyltransferase activity, transferring groups other than amino-acyl groups"/>
    <property type="evidence" value="ECO:0007669"/>
    <property type="project" value="InterPro"/>
</dbReference>
<dbReference type="STRING" id="1255658.FM114_09760"/>
<sequence length="135" mass="14435">MVLASDGEPYDTSTDEAVLDDLHELVLAAGKLFNPQHWFAIADDLGDFGVVLPQVFPDEPTTGTLFYLAVVPDRRGEGLGGQIHRFGLSEPKKRGASRDVGSTATENLAMISIFRANGCELDPKVKAVLSPAALP</sequence>
<dbReference type="InterPro" id="IPR000182">
    <property type="entry name" value="GNAT_dom"/>
</dbReference>
<dbReference type="CDD" id="cd04301">
    <property type="entry name" value="NAT_SF"/>
    <property type="match status" value="1"/>
</dbReference>
<dbReference type="Gene3D" id="3.40.630.30">
    <property type="match status" value="1"/>
</dbReference>
<protein>
    <recommendedName>
        <fullName evidence="1">N-acetyltransferase domain-containing protein</fullName>
    </recommendedName>
</protein>
<evidence type="ECO:0000313" key="2">
    <source>
        <dbReference type="EMBL" id="SJN35821.1"/>
    </source>
</evidence>
<feature type="domain" description="N-acetyltransferase" evidence="1">
    <location>
        <begin position="1"/>
        <end position="135"/>
    </location>
</feature>
<dbReference type="EMBL" id="FUKQ01000035">
    <property type="protein sequence ID" value="SJN35821.1"/>
    <property type="molecule type" value="Genomic_DNA"/>
</dbReference>